<dbReference type="Proteomes" id="UP000035009">
    <property type="component" value="Unassembled WGS sequence"/>
</dbReference>
<feature type="compositionally biased region" description="Basic and acidic residues" evidence="1">
    <location>
        <begin position="1"/>
        <end position="30"/>
    </location>
</feature>
<dbReference type="AlphaFoldDB" id="M3T9T2"/>
<keyword evidence="3" id="KW-1185">Reference proteome</keyword>
<organism evidence="2 3">
    <name type="scientific">Gordonia malaquae NBRC 108250</name>
    <dbReference type="NCBI Taxonomy" id="1223542"/>
    <lineage>
        <taxon>Bacteria</taxon>
        <taxon>Bacillati</taxon>
        <taxon>Actinomycetota</taxon>
        <taxon>Actinomycetes</taxon>
        <taxon>Mycobacteriales</taxon>
        <taxon>Gordoniaceae</taxon>
        <taxon>Gordonia</taxon>
    </lineage>
</organism>
<feature type="region of interest" description="Disordered" evidence="1">
    <location>
        <begin position="1"/>
        <end position="42"/>
    </location>
</feature>
<evidence type="ECO:0000313" key="3">
    <source>
        <dbReference type="Proteomes" id="UP000035009"/>
    </source>
</evidence>
<reference evidence="2 3" key="1">
    <citation type="submission" date="2013-02" db="EMBL/GenBank/DDBJ databases">
        <title>Whole genome shotgun sequence of Gordonia malaquae NBRC 108250.</title>
        <authorList>
            <person name="Yoshida I."/>
            <person name="Hosoyama A."/>
            <person name="Tsuchikane K."/>
            <person name="Ando Y."/>
            <person name="Baba S."/>
            <person name="Ohji S."/>
            <person name="Hamada M."/>
            <person name="Tamura T."/>
            <person name="Yamazoe A."/>
            <person name="Yamazaki S."/>
            <person name="Fujita N."/>
        </authorList>
    </citation>
    <scope>NUCLEOTIDE SEQUENCE [LARGE SCALE GENOMIC DNA]</scope>
    <source>
        <strain evidence="2 3">NBRC 108250</strain>
    </source>
</reference>
<protein>
    <submittedName>
        <fullName evidence="2">Uncharacterized protein</fullName>
    </submittedName>
</protein>
<accession>M3T9T2</accession>
<evidence type="ECO:0000256" key="1">
    <source>
        <dbReference type="SAM" id="MobiDB-lite"/>
    </source>
</evidence>
<gene>
    <name evidence="2" type="ORF">GM1_002_01540</name>
</gene>
<evidence type="ECO:0000313" key="2">
    <source>
        <dbReference type="EMBL" id="GAC78176.1"/>
    </source>
</evidence>
<name>M3T9T2_GORML</name>
<dbReference type="EMBL" id="BAOP01000002">
    <property type="protein sequence ID" value="GAC78176.1"/>
    <property type="molecule type" value="Genomic_DNA"/>
</dbReference>
<proteinExistence type="predicted"/>
<sequence>MKHEHHDGLVGGRVESDADRERRREVESGRRGRVQSGFVGRHPVESVERVRGRGDHLHATAVDSRVGGAQHLVSAEHVADCGAQRVDVEAAPDPEDQRDVVGRGLGVEAVDEPHTLLRE</sequence>
<comment type="caution">
    <text evidence="2">The sequence shown here is derived from an EMBL/GenBank/DDBJ whole genome shotgun (WGS) entry which is preliminary data.</text>
</comment>